<organism evidence="4 5">
    <name type="scientific">Paraburkholderia aspalathi</name>
    <dbReference type="NCBI Taxonomy" id="1324617"/>
    <lineage>
        <taxon>Bacteria</taxon>
        <taxon>Pseudomonadati</taxon>
        <taxon>Pseudomonadota</taxon>
        <taxon>Betaproteobacteria</taxon>
        <taxon>Burkholderiales</taxon>
        <taxon>Burkholderiaceae</taxon>
        <taxon>Paraburkholderia</taxon>
    </lineage>
</organism>
<dbReference type="PANTHER" id="PTHR11895:SF7">
    <property type="entry name" value="GLUTAMYL-TRNA(GLN) AMIDOTRANSFERASE SUBUNIT A, MITOCHONDRIAL"/>
    <property type="match status" value="1"/>
</dbReference>
<dbReference type="Proteomes" id="UP000198844">
    <property type="component" value="Unassembled WGS sequence"/>
</dbReference>
<gene>
    <name evidence="4" type="ORF">SAMN05192563_1004335</name>
</gene>
<dbReference type="SUPFAM" id="SSF75304">
    <property type="entry name" value="Amidase signature (AS) enzymes"/>
    <property type="match status" value="1"/>
</dbReference>
<feature type="domain" description="Amidase" evidence="3">
    <location>
        <begin position="31"/>
        <end position="438"/>
    </location>
</feature>
<evidence type="ECO:0000313" key="5">
    <source>
        <dbReference type="Proteomes" id="UP000198844"/>
    </source>
</evidence>
<accession>A0A1I7BBF7</accession>
<dbReference type="InterPro" id="IPR000120">
    <property type="entry name" value="Amidase"/>
</dbReference>
<dbReference type="Pfam" id="PF01425">
    <property type="entry name" value="Amidase"/>
    <property type="match status" value="1"/>
</dbReference>
<dbReference type="PANTHER" id="PTHR11895">
    <property type="entry name" value="TRANSAMIDASE"/>
    <property type="match status" value="1"/>
</dbReference>
<keyword evidence="2" id="KW-0175">Coiled coil</keyword>
<dbReference type="InterPro" id="IPR023631">
    <property type="entry name" value="Amidase_dom"/>
</dbReference>
<feature type="coiled-coil region" evidence="2">
    <location>
        <begin position="348"/>
        <end position="375"/>
    </location>
</feature>
<dbReference type="InterPro" id="IPR020556">
    <property type="entry name" value="Amidase_CS"/>
</dbReference>
<evidence type="ECO:0000313" key="4">
    <source>
        <dbReference type="EMBL" id="SFT84471.1"/>
    </source>
</evidence>
<dbReference type="OrthoDB" id="8872210at2"/>
<reference evidence="4 5" key="1">
    <citation type="submission" date="2016-10" db="EMBL/GenBank/DDBJ databases">
        <authorList>
            <person name="de Groot N.N."/>
        </authorList>
    </citation>
    <scope>NUCLEOTIDE SEQUENCE [LARGE SCALE GENOMIC DNA]</scope>
    <source>
        <strain evidence="4 5">LMG 27731</strain>
    </source>
</reference>
<proteinExistence type="inferred from homology"/>
<comment type="similarity">
    <text evidence="1">Belongs to the amidase family.</text>
</comment>
<protein>
    <submittedName>
        <fullName evidence="4">Aspartyl-tRNA(Asn)/glutamyl-tRNA(Gln) amidotransferase subunit A</fullName>
    </submittedName>
</protein>
<evidence type="ECO:0000256" key="2">
    <source>
        <dbReference type="SAM" id="Coils"/>
    </source>
</evidence>
<dbReference type="InterPro" id="IPR036928">
    <property type="entry name" value="AS_sf"/>
</dbReference>
<dbReference type="Gene3D" id="3.90.1300.10">
    <property type="entry name" value="Amidase signature (AS) domain"/>
    <property type="match status" value="1"/>
</dbReference>
<keyword evidence="4" id="KW-0808">Transferase</keyword>
<evidence type="ECO:0000259" key="3">
    <source>
        <dbReference type="Pfam" id="PF01425"/>
    </source>
</evidence>
<dbReference type="EMBL" id="FPBH01000004">
    <property type="protein sequence ID" value="SFT84471.1"/>
    <property type="molecule type" value="Genomic_DNA"/>
</dbReference>
<dbReference type="GO" id="GO:0016740">
    <property type="term" value="F:transferase activity"/>
    <property type="evidence" value="ECO:0007669"/>
    <property type="project" value="UniProtKB-KW"/>
</dbReference>
<dbReference type="PROSITE" id="PS00571">
    <property type="entry name" value="AMIDASES"/>
    <property type="match status" value="1"/>
</dbReference>
<evidence type="ECO:0000256" key="1">
    <source>
        <dbReference type="ARBA" id="ARBA00009199"/>
    </source>
</evidence>
<sequence length="462" mass="49779">MSARPDELAFMPMTAVRDAIANGDLCPLNYVDHLLARIEELDQSIHSFVACDADRARDRARYLRDMRKRSDGHSSIGQLFGVPYAVKDIIDVKGYPTTAQSRIMPAGPAFTNAPVIDRLDASGGVCLGKLALYEFAIAGSPTFDLPWLPARNPWNLNYMAGGSSSGSGAALAAGLVPLTIGTDTGGSIRSPSMMNGVVGLKPTHGSLDMSGVFPLAPSMDTVGPMARSVTDVFEAFSAMTDMSAKGEDRIPERFTLGIVRHFHETDLPCDISVSHAIEKCVAVANSAGWAINDINLSPLRSFESAGRVTMIAEAFAIHKGWLLEKPDLYGVNAAEFLMSGAFISSEEYLRAQNIRRRLTQEIEDALEQHDALLTAVSTIPPCRIDDPDAMQRLAAASVRIPANVTGHPAVAIPTGLSGDGLPVGVQLIGRKHDERKLLRIAADMEQMLGFTSKHPYPNGRRR</sequence>
<name>A0A1I7BBF7_9BURK</name>
<dbReference type="AlphaFoldDB" id="A0A1I7BBF7"/>